<evidence type="ECO:0000256" key="2">
    <source>
        <dbReference type="SAM" id="Phobius"/>
    </source>
</evidence>
<dbReference type="InterPro" id="IPR000757">
    <property type="entry name" value="Beta-glucanase-like"/>
</dbReference>
<feature type="transmembrane region" description="Helical" evidence="2">
    <location>
        <begin position="370"/>
        <end position="388"/>
    </location>
</feature>
<evidence type="ECO:0000313" key="6">
    <source>
        <dbReference type="Proteomes" id="UP001430584"/>
    </source>
</evidence>
<dbReference type="SUPFAM" id="SSF49899">
    <property type="entry name" value="Concanavalin A-like lectins/glucanases"/>
    <property type="match status" value="1"/>
</dbReference>
<organism evidence="5 6">
    <name type="scientific">Diplodia seriata</name>
    <dbReference type="NCBI Taxonomy" id="420778"/>
    <lineage>
        <taxon>Eukaryota</taxon>
        <taxon>Fungi</taxon>
        <taxon>Dikarya</taxon>
        <taxon>Ascomycota</taxon>
        <taxon>Pezizomycotina</taxon>
        <taxon>Dothideomycetes</taxon>
        <taxon>Dothideomycetes incertae sedis</taxon>
        <taxon>Botryosphaeriales</taxon>
        <taxon>Botryosphaeriaceae</taxon>
        <taxon>Diplodia</taxon>
    </lineage>
</organism>
<dbReference type="Gene3D" id="2.60.120.200">
    <property type="match status" value="1"/>
</dbReference>
<dbReference type="GeneID" id="92006745"/>
<dbReference type="EMBL" id="JAJVCZ030000002">
    <property type="protein sequence ID" value="KAL0263679.1"/>
    <property type="molecule type" value="Genomic_DNA"/>
</dbReference>
<dbReference type="PANTHER" id="PTHR38121:SF5">
    <property type="entry name" value="GH16 DOMAIN-CONTAINING PROTEIN"/>
    <property type="match status" value="1"/>
</dbReference>
<accession>A0ABR3CVU4</accession>
<comment type="caution">
    <text evidence="5">The sequence shown here is derived from an EMBL/GenBank/DDBJ whole genome shotgun (WGS) entry which is preliminary data.</text>
</comment>
<evidence type="ECO:0000313" key="5">
    <source>
        <dbReference type="EMBL" id="KAL0263679.1"/>
    </source>
</evidence>
<evidence type="ECO:0000256" key="3">
    <source>
        <dbReference type="SAM" id="SignalP"/>
    </source>
</evidence>
<feature type="chain" id="PRO_5045319547" description="GH16 domain-containing protein" evidence="3">
    <location>
        <begin position="25"/>
        <end position="389"/>
    </location>
</feature>
<dbReference type="Pfam" id="PF00722">
    <property type="entry name" value="Glyco_hydro_16"/>
    <property type="match status" value="1"/>
</dbReference>
<protein>
    <recommendedName>
        <fullName evidence="4">GH16 domain-containing protein</fullName>
    </recommendedName>
</protein>
<dbReference type="Proteomes" id="UP001430584">
    <property type="component" value="Unassembled WGS sequence"/>
</dbReference>
<name>A0ABR3CVU4_9PEZI</name>
<evidence type="ECO:0000256" key="1">
    <source>
        <dbReference type="SAM" id="MobiDB-lite"/>
    </source>
</evidence>
<dbReference type="PANTHER" id="PTHR38121">
    <property type="entry name" value="GH16 DOMAIN-CONTAINING PROTEIN"/>
    <property type="match status" value="1"/>
</dbReference>
<feature type="region of interest" description="Disordered" evidence="1">
    <location>
        <begin position="329"/>
        <end position="362"/>
    </location>
</feature>
<feature type="domain" description="GH16" evidence="4">
    <location>
        <begin position="55"/>
        <end position="300"/>
    </location>
</feature>
<dbReference type="CDD" id="cd00413">
    <property type="entry name" value="Glyco_hydrolase_16"/>
    <property type="match status" value="1"/>
</dbReference>
<keyword evidence="3" id="KW-0732">Signal</keyword>
<dbReference type="InterPro" id="IPR013320">
    <property type="entry name" value="ConA-like_dom_sf"/>
</dbReference>
<proteinExistence type="predicted"/>
<keyword evidence="6" id="KW-1185">Reference proteome</keyword>
<gene>
    <name evidence="5" type="ORF">SLS55_002660</name>
</gene>
<dbReference type="PROSITE" id="PS51762">
    <property type="entry name" value="GH16_2"/>
    <property type="match status" value="1"/>
</dbReference>
<keyword evidence="2" id="KW-0812">Transmembrane</keyword>
<feature type="signal peptide" evidence="3">
    <location>
        <begin position="1"/>
        <end position="24"/>
    </location>
</feature>
<reference evidence="5 6" key="1">
    <citation type="submission" date="2024-02" db="EMBL/GenBank/DDBJ databases">
        <title>De novo assembly and annotation of 12 fungi associated with fruit tree decline syndrome in Ontario, Canada.</title>
        <authorList>
            <person name="Sulman M."/>
            <person name="Ellouze W."/>
            <person name="Ilyukhin E."/>
        </authorList>
    </citation>
    <scope>NUCLEOTIDE SEQUENCE [LARGE SCALE GENOMIC DNA]</scope>
    <source>
        <strain evidence="5 6">FDS-637</strain>
    </source>
</reference>
<sequence length="389" mass="43141">MAGRVLTPMALLPFLALLPSLVTAKCECGYSVNKTSDEPHMVWTDVMETDFLHIDDLSNQTNSLGHSMNNIGWVPQAYNVSAEDARGQRGKMAQVENVVANPLMDRSEWAGQALSPGDPGLQLIVRSTLVDNMVPFGELVSTRTDMRYGSFRVQMKMSWVPGTCGAFFMLHNNTQEIDFEFLSKQYNSSSSPVNLVLHSPESAAAGFDASKLVDNFKVHPLPFRPDAGFHEYRFDWLPDRVSFYADGNWLWDMLDNVPNSGGHLVLNHWSNADPNWSAGPPEQDSIMTVSYVKAYFNSSDSQRQHDYFSRCPDDTKLKDGKNVCVITEPEKEENDDTSKTDFFSSDPKNTKNQTVFDDWPSSGGRMTPGGAAWAAGVAFALVMAVVGLP</sequence>
<dbReference type="RefSeq" id="XP_066636708.1">
    <property type="nucleotide sequence ID" value="XM_066774141.1"/>
</dbReference>
<keyword evidence="2" id="KW-0472">Membrane</keyword>
<evidence type="ECO:0000259" key="4">
    <source>
        <dbReference type="PROSITE" id="PS51762"/>
    </source>
</evidence>
<keyword evidence="2" id="KW-1133">Transmembrane helix</keyword>